<organism evidence="4">
    <name type="scientific">Caenorhabditis brenneri</name>
    <name type="common">Nematode worm</name>
    <dbReference type="NCBI Taxonomy" id="135651"/>
    <lineage>
        <taxon>Eukaryota</taxon>
        <taxon>Metazoa</taxon>
        <taxon>Ecdysozoa</taxon>
        <taxon>Nematoda</taxon>
        <taxon>Chromadorea</taxon>
        <taxon>Rhabditida</taxon>
        <taxon>Rhabditina</taxon>
        <taxon>Rhabditomorpha</taxon>
        <taxon>Rhabditoidea</taxon>
        <taxon>Rhabditidae</taxon>
        <taxon>Peloderinae</taxon>
        <taxon>Caenorhabditis</taxon>
    </lineage>
</organism>
<dbReference type="OMA" id="ACEADAY"/>
<dbReference type="HOGENOM" id="CLU_047049_0_0_1"/>
<evidence type="ECO:0000313" key="4">
    <source>
        <dbReference type="Proteomes" id="UP000008068"/>
    </source>
</evidence>
<dbReference type="PANTHER" id="PTHR47629:SF10">
    <property type="entry name" value="PAN-3 DOMAIN-CONTAINING PROTEIN"/>
    <property type="match status" value="1"/>
</dbReference>
<dbReference type="Pfam" id="PF08277">
    <property type="entry name" value="PAN_3"/>
    <property type="match status" value="1"/>
</dbReference>
<dbReference type="Proteomes" id="UP000008068">
    <property type="component" value="Unassembled WGS sequence"/>
</dbReference>
<protein>
    <recommendedName>
        <fullName evidence="2">C-type lectin domain-containing protein</fullName>
    </recommendedName>
</protein>
<evidence type="ECO:0000313" key="3">
    <source>
        <dbReference type="EMBL" id="EGT38736.1"/>
    </source>
</evidence>
<reference evidence="4" key="1">
    <citation type="submission" date="2011-07" db="EMBL/GenBank/DDBJ databases">
        <authorList>
            <consortium name="Caenorhabditis brenneri Sequencing and Analysis Consortium"/>
            <person name="Wilson R.K."/>
        </authorList>
    </citation>
    <scope>NUCLEOTIDE SEQUENCE [LARGE SCALE GENOMIC DNA]</scope>
    <source>
        <strain evidence="4">PB2801</strain>
    </source>
</reference>
<dbReference type="InterPro" id="IPR016186">
    <property type="entry name" value="C-type_lectin-like/link_sf"/>
</dbReference>
<dbReference type="PROSITE" id="PS50041">
    <property type="entry name" value="C_TYPE_LECTIN_2"/>
    <property type="match status" value="1"/>
</dbReference>
<feature type="signal peptide" evidence="1">
    <location>
        <begin position="1"/>
        <end position="17"/>
    </location>
</feature>
<proteinExistence type="predicted"/>
<dbReference type="OrthoDB" id="10673537at2759"/>
<dbReference type="eggNOG" id="ENOG502THZD">
    <property type="taxonomic scope" value="Eukaryota"/>
</dbReference>
<dbReference type="AlphaFoldDB" id="G0NWB1"/>
<dbReference type="InterPro" id="IPR006583">
    <property type="entry name" value="PAN-3_domain"/>
</dbReference>
<feature type="chain" id="PRO_5003405866" description="C-type lectin domain-containing protein" evidence="1">
    <location>
        <begin position="18"/>
        <end position="344"/>
    </location>
</feature>
<dbReference type="EMBL" id="GL379963">
    <property type="protein sequence ID" value="EGT38736.1"/>
    <property type="molecule type" value="Genomic_DNA"/>
</dbReference>
<sequence>MLTLIYFFSLLTKNVNTSTMVLIYGVPDPVTSYPTTILTGVSYDDCVAKCYMDDKCVTCYESSDSICYLYSSGDIVKVKKQEVGDTTDGGKVAMKIQQNETCPTSASSILEGVSNVYEVYPVNSYTYTGTKNPGYYSIDYGYISSTNNTEFIDPAPACIEYFNDNVTCSMSVSELFNSGRTLKGPGWPNSGLRPTTVAGTTTIKWIKWATTCGMGDAYPLNGVSGCFIIPAETTNYLQALTNCDLRGGDGLMTIPNEAAFDTFKERKTISGKYAIGLSRTDVNSPWTWELPELVVDSSGLNWAAGEPNSANLYTYVNFGVSGTPTISTTTESEELAGYICHIPF</sequence>
<gene>
    <name evidence="3" type="ORF">CAEBREN_19927</name>
</gene>
<dbReference type="PANTHER" id="PTHR47629">
    <property type="entry name" value="C-TYPE LECTIN-RELATED"/>
    <property type="match status" value="1"/>
</dbReference>
<keyword evidence="4" id="KW-1185">Reference proteome</keyword>
<feature type="domain" description="C-type lectin" evidence="2">
    <location>
        <begin position="226"/>
        <end position="309"/>
    </location>
</feature>
<dbReference type="InterPro" id="IPR001304">
    <property type="entry name" value="C-type_lectin-like"/>
</dbReference>
<evidence type="ECO:0000256" key="1">
    <source>
        <dbReference type="SAM" id="SignalP"/>
    </source>
</evidence>
<dbReference type="InterPro" id="IPR016187">
    <property type="entry name" value="CTDL_fold"/>
</dbReference>
<dbReference type="CDD" id="cd00037">
    <property type="entry name" value="CLECT"/>
    <property type="match status" value="1"/>
</dbReference>
<name>G0NWB1_CAEBE</name>
<accession>G0NWB1</accession>
<dbReference type="SMART" id="SM00605">
    <property type="entry name" value="CW"/>
    <property type="match status" value="1"/>
</dbReference>
<dbReference type="InParanoid" id="G0NWB1"/>
<keyword evidence="1" id="KW-0732">Signal</keyword>
<dbReference type="Gene3D" id="3.10.100.10">
    <property type="entry name" value="Mannose-Binding Protein A, subunit A"/>
    <property type="match status" value="1"/>
</dbReference>
<evidence type="ECO:0000259" key="2">
    <source>
        <dbReference type="PROSITE" id="PS50041"/>
    </source>
</evidence>
<dbReference type="SUPFAM" id="SSF56436">
    <property type="entry name" value="C-type lectin-like"/>
    <property type="match status" value="1"/>
</dbReference>